<gene>
    <name evidence="1" type="ORF">BS101_18970</name>
</gene>
<reference evidence="1 2" key="1">
    <citation type="submission" date="2016-12" db="EMBL/GenBank/DDBJ databases">
        <title>Complete genome sequence of Clostridium kluyveri JZZ isolated from the pit mud of a Chinese flavor liquor-making factory.</title>
        <authorList>
            <person name="Wang Y."/>
        </authorList>
    </citation>
    <scope>NUCLEOTIDE SEQUENCE [LARGE SCALE GENOMIC DNA]</scope>
    <source>
        <strain evidence="1 2">JZZ</strain>
    </source>
</reference>
<organism evidence="1 2">
    <name type="scientific">Clostridium kluyveri</name>
    <dbReference type="NCBI Taxonomy" id="1534"/>
    <lineage>
        <taxon>Bacteria</taxon>
        <taxon>Bacillati</taxon>
        <taxon>Bacillota</taxon>
        <taxon>Clostridia</taxon>
        <taxon>Eubacteriales</taxon>
        <taxon>Clostridiaceae</taxon>
        <taxon>Clostridium</taxon>
    </lineage>
</organism>
<protein>
    <recommendedName>
        <fullName evidence="3">SHSP domain-containing protein</fullName>
    </recommendedName>
</protein>
<accession>A0A1L5FCB6</accession>
<dbReference type="EMBL" id="CP018335">
    <property type="protein sequence ID" value="APM40659.1"/>
    <property type="molecule type" value="Genomic_DNA"/>
</dbReference>
<evidence type="ECO:0000313" key="2">
    <source>
        <dbReference type="Proteomes" id="UP000184604"/>
    </source>
</evidence>
<evidence type="ECO:0000313" key="1">
    <source>
        <dbReference type="EMBL" id="APM40659.1"/>
    </source>
</evidence>
<proteinExistence type="predicted"/>
<name>A0A1L5FCB6_CLOKL</name>
<sequence length="132" mass="15138">MGNSLTRYKDFDTVDEILGKWFDKPHDLMDDCKNKDIVPSRWEEAPNGYKAVCRTVGIRPEDVNVVLKNDYVQVSGKSVVDAHDYSVSCNLPIGLKMRDRIESIDYRAQDGITIIYLNVKKGFKKGIDIRRI</sequence>
<dbReference type="AlphaFoldDB" id="A0A1L5FCB6"/>
<dbReference type="RefSeq" id="WP_073540232.1">
    <property type="nucleotide sequence ID" value="NZ_CP018335.1"/>
</dbReference>
<dbReference type="Proteomes" id="UP000184604">
    <property type="component" value="Chromosome"/>
</dbReference>
<evidence type="ECO:0008006" key="3">
    <source>
        <dbReference type="Google" id="ProtNLM"/>
    </source>
</evidence>